<sequence>MGNADTAKEKFEGFISKTEDFNRLMNFLEAIHKLTYNSGSGNDPCTAYYYRNLLNLRNVKGKQFFFENNEDICHAVREVLSNPEHEVNYWNANLEDGHVKCHFCARTYAYVGSLKSHEMKVNGVQMKKEKKEATVKDQDQLQDYILMLFNKH</sequence>
<dbReference type="Proteomes" id="UP000507470">
    <property type="component" value="Unassembled WGS sequence"/>
</dbReference>
<proteinExistence type="predicted"/>
<gene>
    <name evidence="1" type="ORF">MCOR_1655</name>
</gene>
<name>A0A6J8A0B0_MYTCO</name>
<dbReference type="EMBL" id="CACVKT020000346">
    <property type="protein sequence ID" value="CAC5358379.1"/>
    <property type="molecule type" value="Genomic_DNA"/>
</dbReference>
<reference evidence="1 2" key="1">
    <citation type="submission" date="2020-06" db="EMBL/GenBank/DDBJ databases">
        <authorList>
            <person name="Li R."/>
            <person name="Bekaert M."/>
        </authorList>
    </citation>
    <scope>NUCLEOTIDE SEQUENCE [LARGE SCALE GENOMIC DNA]</scope>
    <source>
        <strain evidence="2">wild</strain>
    </source>
</reference>
<accession>A0A6J8A0B0</accession>
<dbReference type="AlphaFoldDB" id="A0A6J8A0B0"/>
<keyword evidence="2" id="KW-1185">Reference proteome</keyword>
<protein>
    <submittedName>
        <fullName evidence="1">Uncharacterized protein</fullName>
    </submittedName>
</protein>
<evidence type="ECO:0000313" key="1">
    <source>
        <dbReference type="EMBL" id="CAC5358379.1"/>
    </source>
</evidence>
<evidence type="ECO:0000313" key="2">
    <source>
        <dbReference type="Proteomes" id="UP000507470"/>
    </source>
</evidence>
<organism evidence="1 2">
    <name type="scientific">Mytilus coruscus</name>
    <name type="common">Sea mussel</name>
    <dbReference type="NCBI Taxonomy" id="42192"/>
    <lineage>
        <taxon>Eukaryota</taxon>
        <taxon>Metazoa</taxon>
        <taxon>Spiralia</taxon>
        <taxon>Lophotrochozoa</taxon>
        <taxon>Mollusca</taxon>
        <taxon>Bivalvia</taxon>
        <taxon>Autobranchia</taxon>
        <taxon>Pteriomorphia</taxon>
        <taxon>Mytilida</taxon>
        <taxon>Mytiloidea</taxon>
        <taxon>Mytilidae</taxon>
        <taxon>Mytilinae</taxon>
        <taxon>Mytilus</taxon>
    </lineage>
</organism>